<evidence type="ECO:0000313" key="2">
    <source>
        <dbReference type="EMBL" id="MFC6705386.1"/>
    </source>
</evidence>
<feature type="transmembrane region" description="Helical" evidence="1">
    <location>
        <begin position="20"/>
        <end position="40"/>
    </location>
</feature>
<keyword evidence="3" id="KW-1185">Reference proteome</keyword>
<sequence length="241" mass="25116">MNPTILRLGLRSLFGRARVWLMIAMPVILLALAAVVRAVSTGSSDDDYSAENFLRVFGIGIVLPVVALVATTTLINSEFDDGSIIYLLTKPISRVAIIASKAVIVLAAGIVFGAVMMFVAGVIMVGGSSNVALGALLGGVVSTIAYVGIFTVLATTMKRSVVGCLLFWLIWESTISSLFSPVKWLSARAWGNAVVQHIATAPDDGKPAVPLAYAVIAAVIALAVGVVLAGQRLASMTISEE</sequence>
<protein>
    <submittedName>
        <fullName evidence="2">ABC transporter permease</fullName>
    </submittedName>
</protein>
<keyword evidence="1" id="KW-0472">Membrane</keyword>
<feature type="transmembrane region" description="Helical" evidence="1">
    <location>
        <begin position="52"/>
        <end position="75"/>
    </location>
</feature>
<feature type="transmembrane region" description="Helical" evidence="1">
    <location>
        <begin position="211"/>
        <end position="230"/>
    </location>
</feature>
<dbReference type="RefSeq" id="WP_382400475.1">
    <property type="nucleotide sequence ID" value="NZ_JBHSWH010000001.1"/>
</dbReference>
<proteinExistence type="predicted"/>
<feature type="transmembrane region" description="Helical" evidence="1">
    <location>
        <begin position="131"/>
        <end position="154"/>
    </location>
</feature>
<keyword evidence="1" id="KW-0812">Transmembrane</keyword>
<evidence type="ECO:0000313" key="3">
    <source>
        <dbReference type="Proteomes" id="UP001596298"/>
    </source>
</evidence>
<accession>A0ABW2AG66</accession>
<feature type="transmembrane region" description="Helical" evidence="1">
    <location>
        <begin position="95"/>
        <end position="125"/>
    </location>
</feature>
<dbReference type="PANTHER" id="PTHR37305:SF1">
    <property type="entry name" value="MEMBRANE PROTEIN"/>
    <property type="match status" value="1"/>
</dbReference>
<dbReference type="PANTHER" id="PTHR37305">
    <property type="entry name" value="INTEGRAL MEMBRANE PROTEIN-RELATED"/>
    <property type="match status" value="1"/>
</dbReference>
<organism evidence="2 3">
    <name type="scientific">Flexivirga alba</name>
    <dbReference type="NCBI Taxonomy" id="702742"/>
    <lineage>
        <taxon>Bacteria</taxon>
        <taxon>Bacillati</taxon>
        <taxon>Actinomycetota</taxon>
        <taxon>Actinomycetes</taxon>
        <taxon>Micrococcales</taxon>
        <taxon>Dermacoccaceae</taxon>
        <taxon>Flexivirga</taxon>
    </lineage>
</organism>
<keyword evidence="1" id="KW-1133">Transmembrane helix</keyword>
<comment type="caution">
    <text evidence="2">The sequence shown here is derived from an EMBL/GenBank/DDBJ whole genome shotgun (WGS) entry which is preliminary data.</text>
</comment>
<gene>
    <name evidence="2" type="ORF">ACFQDH_08935</name>
</gene>
<dbReference type="Pfam" id="PF12730">
    <property type="entry name" value="ABC2_membrane_4"/>
    <property type="match status" value="1"/>
</dbReference>
<evidence type="ECO:0000256" key="1">
    <source>
        <dbReference type="SAM" id="Phobius"/>
    </source>
</evidence>
<dbReference type="EMBL" id="JBHSWH010000001">
    <property type="protein sequence ID" value="MFC6705386.1"/>
    <property type="molecule type" value="Genomic_DNA"/>
</dbReference>
<feature type="transmembrane region" description="Helical" evidence="1">
    <location>
        <begin position="161"/>
        <end position="180"/>
    </location>
</feature>
<reference evidence="3" key="1">
    <citation type="journal article" date="2019" name="Int. J. Syst. Evol. Microbiol.">
        <title>The Global Catalogue of Microorganisms (GCM) 10K type strain sequencing project: providing services to taxonomists for standard genome sequencing and annotation.</title>
        <authorList>
            <consortium name="The Broad Institute Genomics Platform"/>
            <consortium name="The Broad Institute Genome Sequencing Center for Infectious Disease"/>
            <person name="Wu L."/>
            <person name="Ma J."/>
        </authorList>
    </citation>
    <scope>NUCLEOTIDE SEQUENCE [LARGE SCALE GENOMIC DNA]</scope>
    <source>
        <strain evidence="3">CCUG 58127</strain>
    </source>
</reference>
<name>A0ABW2AG66_9MICO</name>
<dbReference type="Proteomes" id="UP001596298">
    <property type="component" value="Unassembled WGS sequence"/>
</dbReference>